<evidence type="ECO:0000256" key="8">
    <source>
        <dbReference type="SAM" id="Phobius"/>
    </source>
</evidence>
<dbReference type="Pfam" id="PF01384">
    <property type="entry name" value="PHO4"/>
    <property type="match status" value="1"/>
</dbReference>
<dbReference type="PANTHER" id="PTHR11101:SF80">
    <property type="entry name" value="PHOSPHATE TRANSPORTER"/>
    <property type="match status" value="1"/>
</dbReference>
<dbReference type="WBParaSite" id="SBAD_0001120001-mRNA-1">
    <property type="protein sequence ID" value="SBAD_0001120001-mRNA-1"/>
    <property type="gene ID" value="SBAD_0001120001"/>
</dbReference>
<evidence type="ECO:0000256" key="4">
    <source>
        <dbReference type="ARBA" id="ARBA00022592"/>
    </source>
</evidence>
<evidence type="ECO:0000313" key="10">
    <source>
        <dbReference type="Proteomes" id="UP000270296"/>
    </source>
</evidence>
<dbReference type="EMBL" id="UZAM01014622">
    <property type="protein sequence ID" value="VDP34914.1"/>
    <property type="molecule type" value="Genomic_DNA"/>
</dbReference>
<dbReference type="Proteomes" id="UP000270296">
    <property type="component" value="Unassembled WGS sequence"/>
</dbReference>
<keyword evidence="5 8" id="KW-0812">Transmembrane</keyword>
<keyword evidence="4" id="KW-0592">Phosphate transport</keyword>
<feature type="transmembrane region" description="Helical" evidence="8">
    <location>
        <begin position="142"/>
        <end position="160"/>
    </location>
</feature>
<evidence type="ECO:0000256" key="6">
    <source>
        <dbReference type="ARBA" id="ARBA00022989"/>
    </source>
</evidence>
<dbReference type="GO" id="GO:0005315">
    <property type="term" value="F:phosphate transmembrane transporter activity"/>
    <property type="evidence" value="ECO:0007669"/>
    <property type="project" value="InterPro"/>
</dbReference>
<comment type="subcellular location">
    <subcellularLocation>
        <location evidence="1">Membrane</location>
        <topology evidence="1">Multi-pass membrane protein</topology>
    </subcellularLocation>
</comment>
<keyword evidence="3" id="KW-0813">Transport</keyword>
<keyword evidence="7 8" id="KW-0472">Membrane</keyword>
<comment type="similarity">
    <text evidence="2">Belongs to the inorganic phosphate transporter (PiT) (TC 2.A.20) family.</text>
</comment>
<evidence type="ECO:0000256" key="3">
    <source>
        <dbReference type="ARBA" id="ARBA00022448"/>
    </source>
</evidence>
<evidence type="ECO:0000313" key="9">
    <source>
        <dbReference type="EMBL" id="VDP34914.1"/>
    </source>
</evidence>
<evidence type="ECO:0000313" key="11">
    <source>
        <dbReference type="WBParaSite" id="SBAD_0001120001-mRNA-1"/>
    </source>
</evidence>
<keyword evidence="10" id="KW-1185">Reference proteome</keyword>
<evidence type="ECO:0000256" key="1">
    <source>
        <dbReference type="ARBA" id="ARBA00004141"/>
    </source>
</evidence>
<proteinExistence type="inferred from homology"/>
<evidence type="ECO:0000256" key="5">
    <source>
        <dbReference type="ARBA" id="ARBA00022692"/>
    </source>
</evidence>
<dbReference type="OrthoDB" id="260807at2759"/>
<dbReference type="AlphaFoldDB" id="A0A183J4M6"/>
<name>A0A183J4M6_9BILA</name>
<accession>A0A183J4M6</accession>
<evidence type="ECO:0000256" key="7">
    <source>
        <dbReference type="ARBA" id="ARBA00023136"/>
    </source>
</evidence>
<dbReference type="GO" id="GO:0016020">
    <property type="term" value="C:membrane"/>
    <property type="evidence" value="ECO:0007669"/>
    <property type="project" value="UniProtKB-SubCell"/>
</dbReference>
<dbReference type="PANTHER" id="PTHR11101">
    <property type="entry name" value="PHOSPHATE TRANSPORTER"/>
    <property type="match status" value="1"/>
</dbReference>
<evidence type="ECO:0000256" key="2">
    <source>
        <dbReference type="ARBA" id="ARBA00009916"/>
    </source>
</evidence>
<protein>
    <submittedName>
        <fullName evidence="11">Phosphate transporter</fullName>
    </submittedName>
</protein>
<feature type="transmembrane region" description="Helical" evidence="8">
    <location>
        <begin position="58"/>
        <end position="77"/>
    </location>
</feature>
<keyword evidence="6 8" id="KW-1133">Transmembrane helix</keyword>
<feature type="transmembrane region" description="Helical" evidence="8">
    <location>
        <begin position="110"/>
        <end position="135"/>
    </location>
</feature>
<reference evidence="9 10" key="2">
    <citation type="submission" date="2018-11" db="EMBL/GenBank/DDBJ databases">
        <authorList>
            <consortium name="Pathogen Informatics"/>
        </authorList>
    </citation>
    <scope>NUCLEOTIDE SEQUENCE [LARGE SCALE GENOMIC DNA]</scope>
</reference>
<organism evidence="11">
    <name type="scientific">Soboliphyme baturini</name>
    <dbReference type="NCBI Taxonomy" id="241478"/>
    <lineage>
        <taxon>Eukaryota</taxon>
        <taxon>Metazoa</taxon>
        <taxon>Ecdysozoa</taxon>
        <taxon>Nematoda</taxon>
        <taxon>Enoplea</taxon>
        <taxon>Dorylaimia</taxon>
        <taxon>Dioctophymatida</taxon>
        <taxon>Dioctophymatoidea</taxon>
        <taxon>Soboliphymatidae</taxon>
        <taxon>Soboliphyme</taxon>
    </lineage>
</organism>
<gene>
    <name evidence="9" type="ORF">SBAD_LOCUS10824</name>
</gene>
<sequence length="224" mass="24613">MEKIADEQMPDKEIPLQPCEIKPEVVDENPVTLTADDGAKHTRKVKKLLRPPKVEDPLAVNLFAFLQIMSACFSGFAHGGNDVSNAIAPIASIWSIYNDESVMQRSDVPIWLMLYGSVGMCIGLWMLGHLVIYTVGQGLTELNAISGFCVELGAAFTVLFASKLGIPISTTHCKVGSVVFVGFLREKRNVNWYTFRDIFLCWVVTLPVTALISAAFAACLRFAI</sequence>
<dbReference type="GO" id="GO:0035435">
    <property type="term" value="P:phosphate ion transmembrane transport"/>
    <property type="evidence" value="ECO:0007669"/>
    <property type="project" value="TreeGrafter"/>
</dbReference>
<feature type="transmembrane region" description="Helical" evidence="8">
    <location>
        <begin position="198"/>
        <end position="223"/>
    </location>
</feature>
<dbReference type="InterPro" id="IPR001204">
    <property type="entry name" value="Phos_transporter"/>
</dbReference>
<reference evidence="11" key="1">
    <citation type="submission" date="2016-06" db="UniProtKB">
        <authorList>
            <consortium name="WormBaseParasite"/>
        </authorList>
    </citation>
    <scope>IDENTIFICATION</scope>
</reference>